<proteinExistence type="predicted"/>
<evidence type="ECO:0000256" key="2">
    <source>
        <dbReference type="SAM" id="SignalP"/>
    </source>
</evidence>
<evidence type="ECO:0008006" key="5">
    <source>
        <dbReference type="Google" id="ProtNLM"/>
    </source>
</evidence>
<keyword evidence="2" id="KW-0732">Signal</keyword>
<sequence>MVSASTSRVLRKGVPAFCAALTVAFSASAVSAAPARAADPGGGARSGASGTRAPDWTPTLTPFSPGQERVHRNLSGPQRQNYLENCGPKYLCVAAGEGDGQHTVYELYYCTERSLSNFIDAGAAANSQFGATAILRRRDRSVFQRIPPDPNKVVGVDWYPVWYLDPC</sequence>
<feature type="region of interest" description="Disordered" evidence="1">
    <location>
        <begin position="35"/>
        <end position="70"/>
    </location>
</feature>
<reference evidence="4" key="1">
    <citation type="journal article" date="2019" name="Int. J. Syst. Evol. Microbiol.">
        <title>The Global Catalogue of Microorganisms (GCM) 10K type strain sequencing project: providing services to taxonomists for standard genome sequencing and annotation.</title>
        <authorList>
            <consortium name="The Broad Institute Genomics Platform"/>
            <consortium name="The Broad Institute Genome Sequencing Center for Infectious Disease"/>
            <person name="Wu L."/>
            <person name="Ma J."/>
        </authorList>
    </citation>
    <scope>NUCLEOTIDE SEQUENCE [LARGE SCALE GENOMIC DNA]</scope>
    <source>
        <strain evidence="4">JCM 9371</strain>
    </source>
</reference>
<evidence type="ECO:0000313" key="4">
    <source>
        <dbReference type="Proteomes" id="UP001597063"/>
    </source>
</evidence>
<protein>
    <recommendedName>
        <fullName evidence="5">Secreted protein</fullName>
    </recommendedName>
</protein>
<keyword evidence="4" id="KW-1185">Reference proteome</keyword>
<dbReference type="RefSeq" id="WP_131758108.1">
    <property type="nucleotide sequence ID" value="NZ_CAACUY010000044.1"/>
</dbReference>
<gene>
    <name evidence="3" type="ORF">ACFQZM_02335</name>
</gene>
<dbReference type="EMBL" id="JBHTGP010000001">
    <property type="protein sequence ID" value="MFD0683322.1"/>
    <property type="molecule type" value="Genomic_DNA"/>
</dbReference>
<feature type="chain" id="PRO_5046322041" description="Secreted protein" evidence="2">
    <location>
        <begin position="33"/>
        <end position="167"/>
    </location>
</feature>
<comment type="caution">
    <text evidence="3">The sequence shown here is derived from an EMBL/GenBank/DDBJ whole genome shotgun (WGS) entry which is preliminary data.</text>
</comment>
<name>A0ABW2XBI0_9ACTN</name>
<accession>A0ABW2XBI0</accession>
<organism evidence="3 4">
    <name type="scientific">Actinomadura fibrosa</name>
    <dbReference type="NCBI Taxonomy" id="111802"/>
    <lineage>
        <taxon>Bacteria</taxon>
        <taxon>Bacillati</taxon>
        <taxon>Actinomycetota</taxon>
        <taxon>Actinomycetes</taxon>
        <taxon>Streptosporangiales</taxon>
        <taxon>Thermomonosporaceae</taxon>
        <taxon>Actinomadura</taxon>
    </lineage>
</organism>
<dbReference type="Proteomes" id="UP001597063">
    <property type="component" value="Unassembled WGS sequence"/>
</dbReference>
<evidence type="ECO:0000313" key="3">
    <source>
        <dbReference type="EMBL" id="MFD0683322.1"/>
    </source>
</evidence>
<evidence type="ECO:0000256" key="1">
    <source>
        <dbReference type="SAM" id="MobiDB-lite"/>
    </source>
</evidence>
<feature type="signal peptide" evidence="2">
    <location>
        <begin position="1"/>
        <end position="32"/>
    </location>
</feature>